<keyword evidence="9" id="KW-1185">Reference proteome</keyword>
<comment type="subcellular location">
    <subcellularLocation>
        <location evidence="1">Cell envelope</location>
    </subcellularLocation>
</comment>
<feature type="compositionally biased region" description="Basic and acidic residues" evidence="5">
    <location>
        <begin position="18"/>
        <end position="30"/>
    </location>
</feature>
<evidence type="ECO:0000256" key="1">
    <source>
        <dbReference type="ARBA" id="ARBA00004196"/>
    </source>
</evidence>
<dbReference type="PANTHER" id="PTHR34820:SF4">
    <property type="entry name" value="INNER MEMBRANE PROTEIN YEBZ"/>
    <property type="match status" value="1"/>
</dbReference>
<feature type="region of interest" description="Disordered" evidence="5">
    <location>
        <begin position="1"/>
        <end position="55"/>
    </location>
</feature>
<feature type="region of interest" description="Disordered" evidence="5">
    <location>
        <begin position="184"/>
        <end position="217"/>
    </location>
</feature>
<name>A0A3E0V9N5_9MICO</name>
<proteinExistence type="predicted"/>
<evidence type="ECO:0000256" key="5">
    <source>
        <dbReference type="SAM" id="MobiDB-lite"/>
    </source>
</evidence>
<accession>A0A3E0V9N5</accession>
<sequence length="266" mass="28000">MVRRDRRRLATGPHPRPHGGDRFPRRDRNDPPCYHKHPLPPQSPSTRSPYMNRPPHPGARITILIACIAILGSTLLSSQSASAHDALAASTPAAGETVTTNLEKVSLTFTEAPLSDFETATIIRVTGPDGVDIVSGEVSIADNIITAPVTFEITGDYLLQWQTVSVDGHPISGEFSFSYTAQPTAVPAPETPARTAPPEAARVPDASTSNAAEQDATAPATATVTAADLGQGVLPIIALGVLGAGIVIMGVAFALRRFHKTKPPTQ</sequence>
<keyword evidence="6" id="KW-1133">Transmembrane helix</keyword>
<evidence type="ECO:0000256" key="4">
    <source>
        <dbReference type="ARBA" id="ARBA00023008"/>
    </source>
</evidence>
<dbReference type="Pfam" id="PF04234">
    <property type="entry name" value="CopC"/>
    <property type="match status" value="1"/>
</dbReference>
<reference evidence="8 9" key="1">
    <citation type="submission" date="2017-04" db="EMBL/GenBank/DDBJ databases">
        <title>Comparative genome analysis of Subtercola boreus.</title>
        <authorList>
            <person name="Cho Y.-J."/>
            <person name="Cho A."/>
            <person name="Kim O.-S."/>
            <person name="Lee J.-I."/>
        </authorList>
    </citation>
    <scope>NUCLEOTIDE SEQUENCE [LARGE SCALE GENOMIC DNA]</scope>
    <source>
        <strain evidence="8 9">K300</strain>
    </source>
</reference>
<dbReference type="PANTHER" id="PTHR34820">
    <property type="entry name" value="INNER MEMBRANE PROTEIN YEBZ"/>
    <property type="match status" value="1"/>
</dbReference>
<dbReference type="GO" id="GO:0005507">
    <property type="term" value="F:copper ion binding"/>
    <property type="evidence" value="ECO:0007669"/>
    <property type="project" value="InterPro"/>
</dbReference>
<feature type="compositionally biased region" description="Low complexity" evidence="5">
    <location>
        <begin position="184"/>
        <end position="204"/>
    </location>
</feature>
<feature type="domain" description="CopC" evidence="7">
    <location>
        <begin position="84"/>
        <end position="178"/>
    </location>
</feature>
<evidence type="ECO:0000313" key="8">
    <source>
        <dbReference type="EMBL" id="RFA06472.1"/>
    </source>
</evidence>
<evidence type="ECO:0000259" key="7">
    <source>
        <dbReference type="Pfam" id="PF04234"/>
    </source>
</evidence>
<evidence type="ECO:0000313" key="9">
    <source>
        <dbReference type="Proteomes" id="UP000256486"/>
    </source>
</evidence>
<dbReference type="EMBL" id="NBWZ01000002">
    <property type="protein sequence ID" value="RFA06472.1"/>
    <property type="molecule type" value="Genomic_DNA"/>
</dbReference>
<dbReference type="GO" id="GO:0046688">
    <property type="term" value="P:response to copper ion"/>
    <property type="evidence" value="ECO:0007669"/>
    <property type="project" value="InterPro"/>
</dbReference>
<keyword evidence="6" id="KW-0812">Transmembrane</keyword>
<dbReference type="GO" id="GO:0006825">
    <property type="term" value="P:copper ion transport"/>
    <property type="evidence" value="ECO:0007669"/>
    <property type="project" value="InterPro"/>
</dbReference>
<comment type="caution">
    <text evidence="8">The sequence shown here is derived from an EMBL/GenBank/DDBJ whole genome shotgun (WGS) entry which is preliminary data.</text>
</comment>
<dbReference type="InterPro" id="IPR014756">
    <property type="entry name" value="Ig_E-set"/>
</dbReference>
<keyword evidence="6" id="KW-0472">Membrane</keyword>
<dbReference type="InterPro" id="IPR007348">
    <property type="entry name" value="CopC_dom"/>
</dbReference>
<dbReference type="AlphaFoldDB" id="A0A3E0V9N5"/>
<evidence type="ECO:0000256" key="2">
    <source>
        <dbReference type="ARBA" id="ARBA00022723"/>
    </source>
</evidence>
<dbReference type="Gene3D" id="2.60.40.1220">
    <property type="match status" value="1"/>
</dbReference>
<dbReference type="SUPFAM" id="SSF81296">
    <property type="entry name" value="E set domains"/>
    <property type="match status" value="1"/>
</dbReference>
<dbReference type="OrthoDB" id="5242236at2"/>
<keyword evidence="2" id="KW-0479">Metal-binding</keyword>
<organism evidence="8 9">
    <name type="scientific">Subtercola boreus</name>
    <dbReference type="NCBI Taxonomy" id="120213"/>
    <lineage>
        <taxon>Bacteria</taxon>
        <taxon>Bacillati</taxon>
        <taxon>Actinomycetota</taxon>
        <taxon>Actinomycetes</taxon>
        <taxon>Micrococcales</taxon>
        <taxon>Microbacteriaceae</taxon>
        <taxon>Subtercola</taxon>
    </lineage>
</organism>
<protein>
    <recommendedName>
        <fullName evidence="7">CopC domain-containing protein</fullName>
    </recommendedName>
</protein>
<keyword evidence="3" id="KW-0732">Signal</keyword>
<dbReference type="GO" id="GO:0005886">
    <property type="term" value="C:plasma membrane"/>
    <property type="evidence" value="ECO:0007669"/>
    <property type="project" value="TreeGrafter"/>
</dbReference>
<dbReference type="InterPro" id="IPR032694">
    <property type="entry name" value="CopC/D"/>
</dbReference>
<evidence type="ECO:0000256" key="6">
    <source>
        <dbReference type="SAM" id="Phobius"/>
    </source>
</evidence>
<dbReference type="InterPro" id="IPR014755">
    <property type="entry name" value="Cu-Rt/internalin_Ig-like"/>
</dbReference>
<gene>
    <name evidence="8" type="ORF">B7R54_19040</name>
</gene>
<feature type="transmembrane region" description="Helical" evidence="6">
    <location>
        <begin position="233"/>
        <end position="255"/>
    </location>
</feature>
<keyword evidence="4" id="KW-0186">Copper</keyword>
<feature type="transmembrane region" description="Helical" evidence="6">
    <location>
        <begin position="57"/>
        <end position="76"/>
    </location>
</feature>
<dbReference type="Proteomes" id="UP000256486">
    <property type="component" value="Unassembled WGS sequence"/>
</dbReference>
<evidence type="ECO:0000256" key="3">
    <source>
        <dbReference type="ARBA" id="ARBA00022729"/>
    </source>
</evidence>
<dbReference type="GO" id="GO:0042597">
    <property type="term" value="C:periplasmic space"/>
    <property type="evidence" value="ECO:0007669"/>
    <property type="project" value="InterPro"/>
</dbReference>
<dbReference type="GO" id="GO:0030313">
    <property type="term" value="C:cell envelope"/>
    <property type="evidence" value="ECO:0007669"/>
    <property type="project" value="UniProtKB-SubCell"/>
</dbReference>